<evidence type="ECO:0000313" key="4">
    <source>
        <dbReference type="EMBL" id="MDE45980.1"/>
    </source>
</evidence>
<evidence type="ECO:0000256" key="1">
    <source>
        <dbReference type="ARBA" id="ARBA00005589"/>
    </source>
</evidence>
<dbReference type="PROSITE" id="PS00057">
    <property type="entry name" value="RIBOSOMAL_S18"/>
    <property type="match status" value="1"/>
</dbReference>
<keyword evidence="3" id="KW-0687">Ribonucleoprotein</keyword>
<dbReference type="GO" id="GO:0070181">
    <property type="term" value="F:small ribosomal subunit rRNA binding"/>
    <property type="evidence" value="ECO:0007669"/>
    <property type="project" value="TreeGrafter"/>
</dbReference>
<accession>A0A6G1S7R8</accession>
<reference evidence="4" key="1">
    <citation type="submission" date="2018-10" db="EMBL/GenBank/DDBJ databases">
        <title>Transcriptome assembly of Aceria tosichella (Wheat curl mite) Type 2.</title>
        <authorList>
            <person name="Scully E.D."/>
            <person name="Geib S.M."/>
            <person name="Palmer N.A."/>
            <person name="Gupta A.K."/>
            <person name="Sarath G."/>
            <person name="Tatineni S."/>
        </authorList>
    </citation>
    <scope>NUCLEOTIDE SEQUENCE</scope>
    <source>
        <strain evidence="4">LincolnNE</strain>
    </source>
</reference>
<protein>
    <submittedName>
        <fullName evidence="4">28S ribosomal protein S18c, mitochondrial</fullName>
    </submittedName>
</protein>
<dbReference type="GO" id="GO:0005763">
    <property type="term" value="C:mitochondrial small ribosomal subunit"/>
    <property type="evidence" value="ECO:0007669"/>
    <property type="project" value="TreeGrafter"/>
</dbReference>
<comment type="similarity">
    <text evidence="1">Belongs to the bacterial ribosomal protein bS18 family.</text>
</comment>
<dbReference type="PANTHER" id="PTHR13479">
    <property type="entry name" value="30S RIBOSOMAL PROTEIN S18"/>
    <property type="match status" value="1"/>
</dbReference>
<organism evidence="4">
    <name type="scientific">Aceria tosichella</name>
    <name type="common">wheat curl mite</name>
    <dbReference type="NCBI Taxonomy" id="561515"/>
    <lineage>
        <taxon>Eukaryota</taxon>
        <taxon>Metazoa</taxon>
        <taxon>Ecdysozoa</taxon>
        <taxon>Arthropoda</taxon>
        <taxon>Chelicerata</taxon>
        <taxon>Arachnida</taxon>
        <taxon>Acari</taxon>
        <taxon>Acariformes</taxon>
        <taxon>Trombidiformes</taxon>
        <taxon>Prostigmata</taxon>
        <taxon>Eupodina</taxon>
        <taxon>Eriophyoidea</taxon>
        <taxon>Eriophyidae</taxon>
        <taxon>Eriophyinae</taxon>
        <taxon>Aceriini</taxon>
        <taxon>Aceria</taxon>
    </lineage>
</organism>
<dbReference type="SUPFAM" id="SSF46911">
    <property type="entry name" value="Ribosomal protein S18"/>
    <property type="match status" value="1"/>
</dbReference>
<dbReference type="Gene3D" id="4.10.640.10">
    <property type="entry name" value="Ribosomal protein S18"/>
    <property type="match status" value="1"/>
</dbReference>
<dbReference type="PANTHER" id="PTHR13479:SF40">
    <property type="entry name" value="SMALL RIBOSOMAL SUBUNIT PROTEIN BS18M"/>
    <property type="match status" value="1"/>
</dbReference>
<dbReference type="AlphaFoldDB" id="A0A6G1S7R8"/>
<dbReference type="GO" id="GO:0003735">
    <property type="term" value="F:structural constituent of ribosome"/>
    <property type="evidence" value="ECO:0007669"/>
    <property type="project" value="InterPro"/>
</dbReference>
<keyword evidence="2 4" id="KW-0689">Ribosomal protein</keyword>
<dbReference type="InterPro" id="IPR001648">
    <property type="entry name" value="Ribosomal_bS18"/>
</dbReference>
<dbReference type="Pfam" id="PF01084">
    <property type="entry name" value="Ribosomal_S18"/>
    <property type="match status" value="1"/>
</dbReference>
<dbReference type="EMBL" id="GGYP01001209">
    <property type="protein sequence ID" value="MDE45980.1"/>
    <property type="molecule type" value="Transcribed_RNA"/>
</dbReference>
<evidence type="ECO:0000256" key="3">
    <source>
        <dbReference type="ARBA" id="ARBA00023274"/>
    </source>
</evidence>
<dbReference type="GO" id="GO:0032543">
    <property type="term" value="P:mitochondrial translation"/>
    <property type="evidence" value="ECO:0007669"/>
    <property type="project" value="TreeGrafter"/>
</dbReference>
<sequence length="142" mass="16371">MSSLSLLSALRLRSQISSNFNGIVTSSSSLQARFMSQEHEDKQIVDKPTPYERANRQCILCRNKIQLDYKNPRLISQFVSPLNGRVYDKHITGLCEKQQAILQIEHKKATIAMYMPIFHKNPKYNKDAPLVNPDKPQRPNPY</sequence>
<gene>
    <name evidence="4" type="primary">MRPS18C</name>
    <name evidence="4" type="ORF">g.19832</name>
</gene>
<name>A0A6G1S7R8_9ACAR</name>
<dbReference type="InterPro" id="IPR036870">
    <property type="entry name" value="Ribosomal_bS18_sf"/>
</dbReference>
<dbReference type="InterPro" id="IPR018275">
    <property type="entry name" value="Ribosomal_bS18_CS"/>
</dbReference>
<proteinExistence type="inferred from homology"/>
<evidence type="ECO:0000256" key="2">
    <source>
        <dbReference type="ARBA" id="ARBA00022980"/>
    </source>
</evidence>